<feature type="transmembrane region" description="Helical" evidence="1">
    <location>
        <begin position="28"/>
        <end position="48"/>
    </location>
</feature>
<dbReference type="RefSeq" id="WP_085210591.1">
    <property type="nucleotide sequence ID" value="NZ_FXAM01000001.1"/>
</dbReference>
<reference evidence="2 3" key="1">
    <citation type="submission" date="2016-12" db="EMBL/GenBank/DDBJ databases">
        <authorList>
            <person name="Song W.-J."/>
            <person name="Kurnit D.M."/>
        </authorList>
    </citation>
    <scope>NUCLEOTIDE SEQUENCE [LARGE SCALE GENOMIC DNA]</scope>
    <source>
        <strain evidence="2 3">175</strain>
    </source>
</reference>
<sequence length="92" mass="10165">MLGGVIAFLVCVWFYLTADKLKLNPLPWIVGALIIYYGTKAAWTFVFLKPLMGINFTHGSMIGGFLLEIIGAALGVLACGLFRDRVLMKQQQ</sequence>
<gene>
    <name evidence="2" type="ORF">SAMN02949497_1057</name>
</gene>
<evidence type="ECO:0000313" key="2">
    <source>
        <dbReference type="EMBL" id="SMF93765.1"/>
    </source>
</evidence>
<feature type="transmembrane region" description="Helical" evidence="1">
    <location>
        <begin position="60"/>
        <end position="83"/>
    </location>
</feature>
<organism evidence="2 3">
    <name type="scientific">Methylomagnum ishizawai</name>
    <dbReference type="NCBI Taxonomy" id="1760988"/>
    <lineage>
        <taxon>Bacteria</taxon>
        <taxon>Pseudomonadati</taxon>
        <taxon>Pseudomonadota</taxon>
        <taxon>Gammaproteobacteria</taxon>
        <taxon>Methylococcales</taxon>
        <taxon>Methylococcaceae</taxon>
        <taxon>Methylomagnum</taxon>
    </lineage>
</organism>
<evidence type="ECO:0000313" key="3">
    <source>
        <dbReference type="Proteomes" id="UP000192923"/>
    </source>
</evidence>
<protein>
    <submittedName>
        <fullName evidence="2">Uncharacterized protein</fullName>
    </submittedName>
</protein>
<keyword evidence="1" id="KW-0812">Transmembrane</keyword>
<dbReference type="AlphaFoldDB" id="A0A1Y6D1B0"/>
<dbReference type="EMBL" id="FXAM01000001">
    <property type="protein sequence ID" value="SMF93765.1"/>
    <property type="molecule type" value="Genomic_DNA"/>
</dbReference>
<name>A0A1Y6D1B0_9GAMM</name>
<accession>A0A1Y6D1B0</accession>
<keyword evidence="1" id="KW-1133">Transmembrane helix</keyword>
<evidence type="ECO:0000256" key="1">
    <source>
        <dbReference type="SAM" id="Phobius"/>
    </source>
</evidence>
<dbReference type="STRING" id="1760988.SAMN02949497_1057"/>
<proteinExistence type="predicted"/>
<keyword evidence="1" id="KW-0472">Membrane</keyword>
<keyword evidence="3" id="KW-1185">Reference proteome</keyword>
<dbReference type="Proteomes" id="UP000192923">
    <property type="component" value="Unassembled WGS sequence"/>
</dbReference>